<dbReference type="GO" id="GO:0008745">
    <property type="term" value="F:N-acetylmuramoyl-L-alanine amidase activity"/>
    <property type="evidence" value="ECO:0007669"/>
    <property type="project" value="UniProtKB-EC"/>
</dbReference>
<evidence type="ECO:0000313" key="3">
    <source>
        <dbReference type="Proteomes" id="UP000710815"/>
    </source>
</evidence>
<feature type="domain" description="N-acetylmuramoyl-L-alanine amidase" evidence="1">
    <location>
        <begin position="9"/>
        <end position="135"/>
    </location>
</feature>
<comment type="caution">
    <text evidence="2">The sequence shown here is derived from an EMBL/GenBank/DDBJ whole genome shotgun (WGS) entry which is preliminary data.</text>
</comment>
<evidence type="ECO:0000259" key="1">
    <source>
        <dbReference type="SMART" id="SM00644"/>
    </source>
</evidence>
<dbReference type="InterPro" id="IPR036505">
    <property type="entry name" value="Amidase/PGRP_sf"/>
</dbReference>
<gene>
    <name evidence="2" type="ORF">JS533_001770</name>
</gene>
<sequence length="273" mass="30825">MTTIREDIVNQGHGYLSPVYFAVHSTANPGATARNHRDLWSRNYDYAVHLVSDWTDAYHCVPYNRLCWQVGNGNATCEGLEICEATNAADFAKGIQIAAEVVAQRLKAHGWSVDRMHPHQWFSRTYGGSDHTDPMPYFTRYGYSWDKFVNLVKQKLNGDDMAISKDDLYNIAMSVWTFAPKGSSNKQPYGNPYETLKRVTRGGGHAYATKNSKTGKTGGIWWLTPTLERHGFGTWAEWEAFCKANDMATSNYTILTETESNNLVQFLSRAAKE</sequence>
<keyword evidence="3" id="KW-1185">Reference proteome</keyword>
<dbReference type="SUPFAM" id="SSF55846">
    <property type="entry name" value="N-acetylmuramoyl-L-alanine amidase-like"/>
    <property type="match status" value="1"/>
</dbReference>
<name>A0ABS9VSG7_9BIFI</name>
<dbReference type="EMBL" id="JAFEJT020000004">
    <property type="protein sequence ID" value="MCH9275017.1"/>
    <property type="molecule type" value="Genomic_DNA"/>
</dbReference>
<dbReference type="SMART" id="SM00644">
    <property type="entry name" value="Ami_2"/>
    <property type="match status" value="1"/>
</dbReference>
<keyword evidence="2" id="KW-0378">Hydrolase</keyword>
<reference evidence="2 3" key="2">
    <citation type="journal article" date="2021" name="Syst. Appl. Microbiol.">
        <title>Phylogenetic classification of ten novel species belonging to the genus Bifidobacterium comprising B. phasiani sp. nov., B. pongonis sp. nov., B. saguinibicoloris sp. nov., B. colobi sp. nov., B. simiiventris sp. nov., B. santillanense sp. nov., B. miconis sp. nov., B. amazonense sp. nov., B. pluvialisilvae sp. nov., and B. miconisargentati sp. nov.</title>
        <authorList>
            <person name="Lugli G.A."/>
            <person name="Calvete-Torre I."/>
            <person name="Alessandri G."/>
            <person name="Milani C."/>
            <person name="Turroni F."/>
            <person name="Laiolo P."/>
            <person name="Ossiprandi M.C."/>
            <person name="Margolles A."/>
            <person name="Ruiz L."/>
            <person name="Ventura M."/>
        </authorList>
    </citation>
    <scope>NUCLEOTIDE SEQUENCE [LARGE SCALE GENOMIC DNA]</scope>
    <source>
        <strain evidence="2 3">MA1</strain>
    </source>
</reference>
<dbReference type="Pfam" id="PF01510">
    <property type="entry name" value="Amidase_2"/>
    <property type="match status" value="1"/>
</dbReference>
<organism evidence="2 3">
    <name type="scientific">Bifidobacterium amazonense</name>
    <dbReference type="NCBI Taxonomy" id="2809027"/>
    <lineage>
        <taxon>Bacteria</taxon>
        <taxon>Bacillati</taxon>
        <taxon>Actinomycetota</taxon>
        <taxon>Actinomycetes</taxon>
        <taxon>Bifidobacteriales</taxon>
        <taxon>Bifidobacteriaceae</taxon>
        <taxon>Bifidobacterium</taxon>
    </lineage>
</organism>
<dbReference type="Gene3D" id="3.40.80.10">
    <property type="entry name" value="Peptidoglycan recognition protein-like"/>
    <property type="match status" value="1"/>
</dbReference>
<dbReference type="Proteomes" id="UP000710815">
    <property type="component" value="Unassembled WGS sequence"/>
</dbReference>
<accession>A0ABS9VSG7</accession>
<protein>
    <submittedName>
        <fullName evidence="2">N-acetylmuramoyl-L-alanine amidase</fullName>
        <ecNumber evidence="2">3.5.1.28</ecNumber>
    </submittedName>
</protein>
<reference evidence="2 3" key="1">
    <citation type="journal article" date="2021" name="Environ. Microbiol.">
        <title>Genetic insights into the dark matter of the mammalian gut microbiota through targeted genome reconstruction.</title>
        <authorList>
            <person name="Lugli G.A."/>
            <person name="Alessandri G."/>
            <person name="Milani C."/>
            <person name="Viappiani A."/>
            <person name="Fontana F."/>
            <person name="Tarracchini C."/>
            <person name="Mancabelli L."/>
            <person name="Argentini C."/>
            <person name="Ruiz L."/>
            <person name="Margolles A."/>
            <person name="van Sinderen D."/>
            <person name="Turroni F."/>
            <person name="Ventura M."/>
        </authorList>
    </citation>
    <scope>NUCLEOTIDE SEQUENCE [LARGE SCALE GENOMIC DNA]</scope>
    <source>
        <strain evidence="2 3">MA1</strain>
    </source>
</reference>
<dbReference type="EC" id="3.5.1.28" evidence="2"/>
<dbReference type="RefSeq" id="WP_241512850.1">
    <property type="nucleotide sequence ID" value="NZ_JAFEJT020000004.1"/>
</dbReference>
<proteinExistence type="predicted"/>
<dbReference type="InterPro" id="IPR002502">
    <property type="entry name" value="Amidase_domain"/>
</dbReference>
<evidence type="ECO:0000313" key="2">
    <source>
        <dbReference type="EMBL" id="MCH9275017.1"/>
    </source>
</evidence>